<keyword evidence="12" id="KW-1185">Reference proteome</keyword>
<comment type="cofactor">
    <cofactor evidence="9">
        <name>iron-sulfur cluster</name>
        <dbReference type="ChEBI" id="CHEBI:30408"/>
    </cofactor>
</comment>
<gene>
    <name evidence="11" type="primary">cas4</name>
    <name evidence="11" type="ORF">H8S77_18175</name>
</gene>
<dbReference type="InterPro" id="IPR011604">
    <property type="entry name" value="PDDEXK-like_dom_sf"/>
</dbReference>
<evidence type="ECO:0000256" key="3">
    <source>
        <dbReference type="ARBA" id="ARBA00022801"/>
    </source>
</evidence>
<feature type="domain" description="DUF83" evidence="10">
    <location>
        <begin position="5"/>
        <end position="166"/>
    </location>
</feature>
<accession>A0ABR7E620</accession>
<keyword evidence="2 9" id="KW-0479">Metal-binding</keyword>
<reference evidence="11 12" key="1">
    <citation type="submission" date="2020-08" db="EMBL/GenBank/DDBJ databases">
        <title>Genome public.</title>
        <authorList>
            <person name="Liu C."/>
            <person name="Sun Q."/>
        </authorList>
    </citation>
    <scope>NUCLEOTIDE SEQUENCE [LARGE SCALE GENOMIC DNA]</scope>
    <source>
        <strain evidence="11 12">BX2</strain>
    </source>
</reference>
<dbReference type="EMBL" id="JACOOI010000022">
    <property type="protein sequence ID" value="MBC5644811.1"/>
    <property type="molecule type" value="Genomic_DNA"/>
</dbReference>
<evidence type="ECO:0000256" key="5">
    <source>
        <dbReference type="ARBA" id="ARBA00023004"/>
    </source>
</evidence>
<comment type="cofactor">
    <cofactor evidence="9">
        <name>Mg(2+)</name>
        <dbReference type="ChEBI" id="CHEBI:18420"/>
    </cofactor>
    <cofactor evidence="9">
        <name>Mn(2+)</name>
        <dbReference type="ChEBI" id="CHEBI:29035"/>
    </cofactor>
    <text evidence="9">Mg(2+) or Mn(2+) required for ssDNA cleavage activity.</text>
</comment>
<keyword evidence="8 9" id="KW-0464">Manganese</keyword>
<proteinExistence type="inferred from homology"/>
<evidence type="ECO:0000256" key="7">
    <source>
        <dbReference type="ARBA" id="ARBA00023118"/>
    </source>
</evidence>
<name>A0ABR7E620_9BACT</name>
<keyword evidence="1 9" id="KW-0540">Nuclease</keyword>
<evidence type="ECO:0000256" key="9">
    <source>
        <dbReference type="RuleBase" id="RU365022"/>
    </source>
</evidence>
<dbReference type="RefSeq" id="WP_186960614.1">
    <property type="nucleotide sequence ID" value="NZ_JACOOI010000022.1"/>
</dbReference>
<evidence type="ECO:0000313" key="12">
    <source>
        <dbReference type="Proteomes" id="UP000644010"/>
    </source>
</evidence>
<evidence type="ECO:0000256" key="2">
    <source>
        <dbReference type="ARBA" id="ARBA00022723"/>
    </source>
</evidence>
<dbReference type="Proteomes" id="UP000644010">
    <property type="component" value="Unassembled WGS sequence"/>
</dbReference>
<dbReference type="NCBIfam" id="TIGR00372">
    <property type="entry name" value="cas4"/>
    <property type="match status" value="1"/>
</dbReference>
<comment type="similarity">
    <text evidence="9">Belongs to the CRISPR-associated exonuclease Cas4 family.</text>
</comment>
<dbReference type="PANTHER" id="PTHR37168">
    <property type="entry name" value="CRISPR-ASSOCIATED EXONUCLEASE CAS4"/>
    <property type="match status" value="1"/>
</dbReference>
<evidence type="ECO:0000256" key="1">
    <source>
        <dbReference type="ARBA" id="ARBA00022722"/>
    </source>
</evidence>
<evidence type="ECO:0000313" key="11">
    <source>
        <dbReference type="EMBL" id="MBC5644811.1"/>
    </source>
</evidence>
<comment type="caution">
    <text evidence="11">The sequence shown here is derived from an EMBL/GenBank/DDBJ whole genome shotgun (WGS) entry which is preliminary data.</text>
</comment>
<keyword evidence="3 9" id="KW-0378">Hydrolase</keyword>
<dbReference type="Gene3D" id="3.90.320.10">
    <property type="match status" value="1"/>
</dbReference>
<evidence type="ECO:0000259" key="10">
    <source>
        <dbReference type="Pfam" id="PF01930"/>
    </source>
</evidence>
<organism evidence="11 12">
    <name type="scientific">Parabacteroides segnis</name>
    <dbReference type="NCBI Taxonomy" id="2763058"/>
    <lineage>
        <taxon>Bacteria</taxon>
        <taxon>Pseudomonadati</taxon>
        <taxon>Bacteroidota</taxon>
        <taxon>Bacteroidia</taxon>
        <taxon>Bacteroidales</taxon>
        <taxon>Tannerellaceae</taxon>
        <taxon>Parabacteroides</taxon>
    </lineage>
</organism>
<keyword evidence="5 9" id="KW-0408">Iron</keyword>
<dbReference type="Pfam" id="PF01930">
    <property type="entry name" value="Cas_Cas4"/>
    <property type="match status" value="1"/>
</dbReference>
<dbReference type="PANTHER" id="PTHR37168:SF1">
    <property type="entry name" value="CRISPR-ASSOCIATED EXONUCLEASE CAS4"/>
    <property type="match status" value="1"/>
</dbReference>
<dbReference type="InterPro" id="IPR022765">
    <property type="entry name" value="Dna2/Cas4_DUF83"/>
</dbReference>
<protein>
    <recommendedName>
        <fullName evidence="9">CRISPR-associated exonuclease Cas4</fullName>
        <ecNumber evidence="9">3.1.12.1</ecNumber>
    </recommendedName>
</protein>
<sequence>MQHVTGTLISYYFYCKRRMWLHANDIRFEDTSDDVAMGRLIEDSTYLQRDSNYEQVELDGIKIDFYDHKNRIIHETKKSPKFEQTHIWQLKYYMYVLLKNGMEGITGILEYPTERKTHKIELSLDDVAEIDQMILEIKRIIQSGDCPPLVKSVRCKNCSYYEFCYITEDEI</sequence>
<dbReference type="EC" id="3.1.12.1" evidence="9"/>
<comment type="function">
    <text evidence="9">CRISPR (clustered regularly interspaced short palindromic repeat) is an adaptive immune system that provides protection against mobile genetic elements (viruses, transposable elements and conjugative plasmids). CRISPR clusters contain sequences complementary to antecedent mobile elements and target invading nucleic acids. CRISPR clusters are transcribed and processed into CRISPR RNA (crRNA).</text>
</comment>
<keyword evidence="7 9" id="KW-0051">Antiviral defense</keyword>
<evidence type="ECO:0000256" key="6">
    <source>
        <dbReference type="ARBA" id="ARBA00023014"/>
    </source>
</evidence>
<dbReference type="InterPro" id="IPR013343">
    <property type="entry name" value="CRISPR-assoc_prot_Cas4"/>
</dbReference>
<keyword evidence="6 9" id="KW-0411">Iron-sulfur</keyword>
<evidence type="ECO:0000256" key="4">
    <source>
        <dbReference type="ARBA" id="ARBA00022839"/>
    </source>
</evidence>
<evidence type="ECO:0000256" key="8">
    <source>
        <dbReference type="ARBA" id="ARBA00023211"/>
    </source>
</evidence>
<keyword evidence="4 9" id="KW-0269">Exonuclease</keyword>